<evidence type="ECO:0000256" key="1">
    <source>
        <dbReference type="SAM" id="MobiDB-lite"/>
    </source>
</evidence>
<feature type="region of interest" description="Disordered" evidence="1">
    <location>
        <begin position="1"/>
        <end position="20"/>
    </location>
</feature>
<proteinExistence type="predicted"/>
<gene>
    <name evidence="2" type="primary">ORF9862</name>
</gene>
<reference evidence="2" key="1">
    <citation type="submission" date="2014-12" db="EMBL/GenBank/DDBJ databases">
        <title>Insight into the proteome of Arion vulgaris.</title>
        <authorList>
            <person name="Aradska J."/>
            <person name="Bulat T."/>
            <person name="Smidak R."/>
            <person name="Sarate P."/>
            <person name="Gangsoo J."/>
            <person name="Sialana F."/>
            <person name="Bilban M."/>
            <person name="Lubec G."/>
        </authorList>
    </citation>
    <scope>NUCLEOTIDE SEQUENCE</scope>
    <source>
        <tissue evidence="2">Skin</tissue>
    </source>
</reference>
<feature type="non-terminal residue" evidence="2">
    <location>
        <position position="1"/>
    </location>
</feature>
<sequence>PFKCASSASSEEDENFYEDVEIGPIRSSTIATTSSRQTGAFLAPTHRSLPPQKPSAQLVRNSDSRVRRPSDDTANSVAATDRT</sequence>
<dbReference type="EMBL" id="HACG01003238">
    <property type="protein sequence ID" value="CEK50103.1"/>
    <property type="molecule type" value="Transcribed_RNA"/>
</dbReference>
<feature type="compositionally biased region" description="Basic and acidic residues" evidence="1">
    <location>
        <begin position="62"/>
        <end position="71"/>
    </location>
</feature>
<feature type="region of interest" description="Disordered" evidence="1">
    <location>
        <begin position="27"/>
        <end position="83"/>
    </location>
</feature>
<evidence type="ECO:0000313" key="2">
    <source>
        <dbReference type="EMBL" id="CEK50103.1"/>
    </source>
</evidence>
<name>A0A0B6Y1V5_9EUPU</name>
<organism evidence="2">
    <name type="scientific">Arion vulgaris</name>
    <dbReference type="NCBI Taxonomy" id="1028688"/>
    <lineage>
        <taxon>Eukaryota</taxon>
        <taxon>Metazoa</taxon>
        <taxon>Spiralia</taxon>
        <taxon>Lophotrochozoa</taxon>
        <taxon>Mollusca</taxon>
        <taxon>Gastropoda</taxon>
        <taxon>Heterobranchia</taxon>
        <taxon>Euthyneura</taxon>
        <taxon>Panpulmonata</taxon>
        <taxon>Eupulmonata</taxon>
        <taxon>Stylommatophora</taxon>
        <taxon>Helicina</taxon>
        <taxon>Arionoidea</taxon>
        <taxon>Arionidae</taxon>
        <taxon>Arion</taxon>
    </lineage>
</organism>
<feature type="compositionally biased region" description="Polar residues" evidence="1">
    <location>
        <begin position="72"/>
        <end position="83"/>
    </location>
</feature>
<feature type="compositionally biased region" description="Acidic residues" evidence="1">
    <location>
        <begin position="10"/>
        <end position="20"/>
    </location>
</feature>
<protein>
    <submittedName>
        <fullName evidence="2">Uncharacterized protein</fullName>
    </submittedName>
</protein>
<accession>A0A0B6Y1V5</accession>
<feature type="non-terminal residue" evidence="2">
    <location>
        <position position="83"/>
    </location>
</feature>
<feature type="compositionally biased region" description="Low complexity" evidence="1">
    <location>
        <begin position="27"/>
        <end position="38"/>
    </location>
</feature>
<dbReference type="AlphaFoldDB" id="A0A0B6Y1V5"/>